<dbReference type="PANTHER" id="PTHR18640">
    <property type="entry name" value="SOLUTE CARRIER FAMILY 10 MEMBER 7"/>
    <property type="match status" value="1"/>
</dbReference>
<feature type="transmembrane region" description="Helical" evidence="1">
    <location>
        <begin position="80"/>
        <end position="105"/>
    </location>
</feature>
<dbReference type="Pfam" id="PF13593">
    <property type="entry name" value="SBF_like"/>
    <property type="match status" value="1"/>
</dbReference>
<protein>
    <submittedName>
        <fullName evidence="2">Uncharacterized protein</fullName>
    </submittedName>
</protein>
<dbReference type="GeneID" id="70237937"/>
<sequence>MSFLESTKKWTIWTLKSYWFFITLAIFVVIARFAPNFARHGGLIRAEYTIGYAAVAVIFFGSGLSMGTKQLMVNMANWRAHFTVLVLQFLITPAIMYGFCCAIKAANNSKISNWMLVGLIVTTSCPTTVASNVVMTRQADGNELLTLCEVFIGNLLGAFITPALSQMFLTGTWAFGNPANGSSIQRVYRDVMQQIGCSVFVPIFVGQVIQNVFPKQTKWFLTTFRFNKVGSFMLLLVMFSSFSTAFYQHAFTAVSHESIILVCFFNVGIYLLFTVICFLLSRPFLLRKLPEPTNRGVYYYFYKTVAPFYLSRPDTVSMMLCGAAKTAALGVSLVTAQYGNDFSHLGELLVPLVLYQSEQVLCAGLLTKLMKKWIHAEDKEKDSSADESTEKA</sequence>
<feature type="transmembrane region" description="Helical" evidence="1">
    <location>
        <begin position="147"/>
        <end position="171"/>
    </location>
</feature>
<dbReference type="RefSeq" id="XP_046058899.1">
    <property type="nucleotide sequence ID" value="XM_046207212.1"/>
</dbReference>
<gene>
    <name evidence="2" type="ORF">OGAPHI_005973</name>
</gene>
<feature type="transmembrane region" description="Helical" evidence="1">
    <location>
        <begin position="259"/>
        <end position="280"/>
    </location>
</feature>
<dbReference type="Proteomes" id="UP000769157">
    <property type="component" value="Unassembled WGS sequence"/>
</dbReference>
<proteinExistence type="predicted"/>
<dbReference type="PIRSF" id="PIRSF026166">
    <property type="entry name" value="UCP026166"/>
    <property type="match status" value="1"/>
</dbReference>
<dbReference type="AlphaFoldDB" id="A0A9P8NYE7"/>
<dbReference type="Gene3D" id="1.20.1530.20">
    <property type="match status" value="1"/>
</dbReference>
<name>A0A9P8NYE7_9ASCO</name>
<keyword evidence="3" id="KW-1185">Reference proteome</keyword>
<reference evidence="2" key="1">
    <citation type="journal article" date="2021" name="Open Biol.">
        <title>Shared evolutionary footprints suggest mitochondrial oxidative damage underlies multiple complex I losses in fungi.</title>
        <authorList>
            <person name="Schikora-Tamarit M.A."/>
            <person name="Marcet-Houben M."/>
            <person name="Nosek J."/>
            <person name="Gabaldon T."/>
        </authorList>
    </citation>
    <scope>NUCLEOTIDE SEQUENCE</scope>
    <source>
        <strain evidence="2">CBS6075</strain>
    </source>
</reference>
<dbReference type="OrthoDB" id="188035at2759"/>
<evidence type="ECO:0000313" key="3">
    <source>
        <dbReference type="Proteomes" id="UP000769157"/>
    </source>
</evidence>
<evidence type="ECO:0000313" key="2">
    <source>
        <dbReference type="EMBL" id="KAH3661795.1"/>
    </source>
</evidence>
<accession>A0A9P8NYE7</accession>
<dbReference type="GO" id="GO:0005886">
    <property type="term" value="C:plasma membrane"/>
    <property type="evidence" value="ECO:0007669"/>
    <property type="project" value="TreeGrafter"/>
</dbReference>
<dbReference type="InterPro" id="IPR038770">
    <property type="entry name" value="Na+/solute_symporter_sf"/>
</dbReference>
<keyword evidence="1" id="KW-0472">Membrane</keyword>
<feature type="transmembrane region" description="Helical" evidence="1">
    <location>
        <begin position="50"/>
        <end position="68"/>
    </location>
</feature>
<comment type="caution">
    <text evidence="2">The sequence shown here is derived from an EMBL/GenBank/DDBJ whole genome shotgun (WGS) entry which is preliminary data.</text>
</comment>
<keyword evidence="1" id="KW-1133">Transmembrane helix</keyword>
<keyword evidence="1" id="KW-0812">Transmembrane</keyword>
<feature type="transmembrane region" description="Helical" evidence="1">
    <location>
        <begin position="18"/>
        <end position="38"/>
    </location>
</feature>
<reference evidence="2" key="2">
    <citation type="submission" date="2021-01" db="EMBL/GenBank/DDBJ databases">
        <authorList>
            <person name="Schikora-Tamarit M.A."/>
        </authorList>
    </citation>
    <scope>NUCLEOTIDE SEQUENCE</scope>
    <source>
        <strain evidence="2">CBS6075</strain>
    </source>
</reference>
<organism evidence="2 3">
    <name type="scientific">Ogataea philodendri</name>
    <dbReference type="NCBI Taxonomy" id="1378263"/>
    <lineage>
        <taxon>Eukaryota</taxon>
        <taxon>Fungi</taxon>
        <taxon>Dikarya</taxon>
        <taxon>Ascomycota</taxon>
        <taxon>Saccharomycotina</taxon>
        <taxon>Pichiomycetes</taxon>
        <taxon>Pichiales</taxon>
        <taxon>Pichiaceae</taxon>
        <taxon>Ogataea</taxon>
    </lineage>
</organism>
<feature type="transmembrane region" description="Helical" evidence="1">
    <location>
        <begin position="229"/>
        <end position="247"/>
    </location>
</feature>
<evidence type="ECO:0000256" key="1">
    <source>
        <dbReference type="SAM" id="Phobius"/>
    </source>
</evidence>
<feature type="transmembrane region" description="Helical" evidence="1">
    <location>
        <begin position="111"/>
        <end position="135"/>
    </location>
</feature>
<feature type="transmembrane region" description="Helical" evidence="1">
    <location>
        <begin position="191"/>
        <end position="209"/>
    </location>
</feature>
<dbReference type="PANTHER" id="PTHR18640:SF5">
    <property type="entry name" value="SODIUM_BILE ACID COTRANSPORTER 7"/>
    <property type="match status" value="1"/>
</dbReference>
<dbReference type="EMBL" id="JAEUBE010000414">
    <property type="protein sequence ID" value="KAH3661795.1"/>
    <property type="molecule type" value="Genomic_DNA"/>
</dbReference>
<dbReference type="InterPro" id="IPR016833">
    <property type="entry name" value="Put_Na-Bile_cotransptr"/>
</dbReference>